<evidence type="ECO:0000313" key="2">
    <source>
        <dbReference type="EMBL" id="AXE28177.1"/>
    </source>
</evidence>
<dbReference type="EMBL" id="CP030864">
    <property type="protein sequence ID" value="AXE28177.1"/>
    <property type="molecule type" value="Genomic_DNA"/>
</dbReference>
<name>A0A344UBA6_9ACTN</name>
<dbReference type="AlphaFoldDB" id="A0A344UBA6"/>
<evidence type="ECO:0000256" key="1">
    <source>
        <dbReference type="SAM" id="MobiDB-lite"/>
    </source>
</evidence>
<keyword evidence="3" id="KW-1185">Reference proteome</keyword>
<reference evidence="2 3" key="1">
    <citation type="submission" date="2018-01" db="EMBL/GenBank/DDBJ databases">
        <title>Draft genome Sequence of streptomyces globosus LZH-48.</title>
        <authorList>
            <person name="Ran K."/>
            <person name="Li Z."/>
            <person name="Wei S."/>
            <person name="Dong R."/>
        </authorList>
    </citation>
    <scope>NUCLEOTIDE SEQUENCE [LARGE SCALE GENOMIC DNA]</scope>
    <source>
        <strain evidence="2 3">LZH-48</strain>
        <plasmid evidence="2 3">unnamed2</plasmid>
    </source>
</reference>
<feature type="region of interest" description="Disordered" evidence="1">
    <location>
        <begin position="44"/>
        <end position="63"/>
    </location>
</feature>
<protein>
    <submittedName>
        <fullName evidence="2">Uncharacterized protein</fullName>
    </submittedName>
</protein>
<proteinExistence type="predicted"/>
<organism evidence="2 3">
    <name type="scientific">Streptomyces globosus</name>
    <dbReference type="NCBI Taxonomy" id="68209"/>
    <lineage>
        <taxon>Bacteria</taxon>
        <taxon>Bacillati</taxon>
        <taxon>Actinomycetota</taxon>
        <taxon>Actinomycetes</taxon>
        <taxon>Kitasatosporales</taxon>
        <taxon>Streptomycetaceae</taxon>
        <taxon>Streptomyces</taxon>
    </lineage>
</organism>
<dbReference type="KEGG" id="sgz:C0216_32335"/>
<geneLocation type="plasmid" evidence="2 3">
    <name>unnamed2</name>
</geneLocation>
<evidence type="ECO:0000313" key="3">
    <source>
        <dbReference type="Proteomes" id="UP000252004"/>
    </source>
</evidence>
<feature type="compositionally biased region" description="Low complexity" evidence="1">
    <location>
        <begin position="11"/>
        <end position="36"/>
    </location>
</feature>
<gene>
    <name evidence="2" type="ORF">C0216_32335</name>
</gene>
<dbReference type="Proteomes" id="UP000252004">
    <property type="component" value="Plasmid unnamed2"/>
</dbReference>
<sequence>MRASAGFVPNAEQSAAAAQSSADRAKQAAVTAHTAARSVNYSANRAGVGTGGRRSGVDPSIGRSAVSTVRTGIGLRASQLHGRDVVSVVLRHSQGGGCQAELM</sequence>
<accession>A0A344UBA6</accession>
<keyword evidence="2" id="KW-0614">Plasmid</keyword>
<feature type="region of interest" description="Disordered" evidence="1">
    <location>
        <begin position="1"/>
        <end position="36"/>
    </location>
</feature>